<keyword evidence="9" id="KW-0274">FAD</keyword>
<dbReference type="EMBL" id="CAICTM010001024">
    <property type="protein sequence ID" value="CAB9519562.1"/>
    <property type="molecule type" value="Genomic_DNA"/>
</dbReference>
<evidence type="ECO:0000256" key="3">
    <source>
        <dbReference type="ARBA" id="ARBA00008277"/>
    </source>
</evidence>
<keyword evidence="18" id="KW-1185">Reference proteome</keyword>
<dbReference type="OrthoDB" id="269384at2759"/>
<dbReference type="GO" id="GO:0005789">
    <property type="term" value="C:endoplasmic reticulum membrane"/>
    <property type="evidence" value="ECO:0007669"/>
    <property type="project" value="UniProtKB-SubCell"/>
</dbReference>
<dbReference type="GO" id="GO:0034975">
    <property type="term" value="P:protein folding in endoplasmic reticulum"/>
    <property type="evidence" value="ECO:0007669"/>
    <property type="project" value="InterPro"/>
</dbReference>
<dbReference type="SUPFAM" id="SSF110019">
    <property type="entry name" value="ERO1-like"/>
    <property type="match status" value="1"/>
</dbReference>
<keyword evidence="8" id="KW-0256">Endoplasmic reticulum</keyword>
<evidence type="ECO:0000256" key="14">
    <source>
        <dbReference type="ARBA" id="ARBA00023180"/>
    </source>
</evidence>
<feature type="signal peptide" evidence="16">
    <location>
        <begin position="1"/>
        <end position="19"/>
    </location>
</feature>
<protein>
    <submittedName>
        <fullName evidence="17">ERO1-like protein alpha</fullName>
    </submittedName>
</protein>
<evidence type="ECO:0000256" key="4">
    <source>
        <dbReference type="ARBA" id="ARBA00011802"/>
    </source>
</evidence>
<evidence type="ECO:0000256" key="13">
    <source>
        <dbReference type="ARBA" id="ARBA00023157"/>
    </source>
</evidence>
<evidence type="ECO:0000256" key="15">
    <source>
        <dbReference type="ARBA" id="ARBA00023284"/>
    </source>
</evidence>
<evidence type="ECO:0000256" key="10">
    <source>
        <dbReference type="ARBA" id="ARBA00022982"/>
    </source>
</evidence>
<keyword evidence="12" id="KW-0472">Membrane</keyword>
<keyword evidence="6" id="KW-0285">Flavoprotein</keyword>
<dbReference type="AlphaFoldDB" id="A0A9N8EDQ5"/>
<sequence>MKKSHWISLAIAWTSFADGFLQPQPSRLNHHGASRPLWMSTVAFARDGELQPGIDAIDAANPTLYQKLSNLRGDPYFQFYSVDILGSCEYIPQELFECYSETCEIYPVGDEEVPDPIKMVDSAEHDFELDGFARWDMPTDDYYDVAAFPEGYTGYDGREVWEYIHNRICFPVAYSDQHWKADFNRAVSGLHSMISAQVTRGIQERVDAGEPFSDDEVWRDPDAEFARRLGPQGDNPLALENLYFGYMLLLSAAAKAKPILLQGVGSVGSSDALRDILDDPIVSDNSVGVALSKLENHVMMDPTSLWEARMRTRELARIMNCVQCNKCRLHGKISTMGLSTAFQILLGGNISSLRRVEIATFIATLHKFSTAVDFCQRKLMY</sequence>
<keyword evidence="15" id="KW-0676">Redox-active center</keyword>
<proteinExistence type="inferred from homology"/>
<dbReference type="GO" id="GO:0016972">
    <property type="term" value="F:thiol oxidase activity"/>
    <property type="evidence" value="ECO:0007669"/>
    <property type="project" value="InterPro"/>
</dbReference>
<comment type="similarity">
    <text evidence="3">Belongs to the EROs family.</text>
</comment>
<evidence type="ECO:0000256" key="2">
    <source>
        <dbReference type="ARBA" id="ARBA00004367"/>
    </source>
</evidence>
<dbReference type="Proteomes" id="UP001153069">
    <property type="component" value="Unassembled WGS sequence"/>
</dbReference>
<keyword evidence="14" id="KW-0325">Glycoprotein</keyword>
<evidence type="ECO:0000256" key="16">
    <source>
        <dbReference type="SAM" id="SignalP"/>
    </source>
</evidence>
<keyword evidence="7 16" id="KW-0732">Signal</keyword>
<evidence type="ECO:0000313" key="17">
    <source>
        <dbReference type="EMBL" id="CAB9519562.1"/>
    </source>
</evidence>
<dbReference type="InterPro" id="IPR037192">
    <property type="entry name" value="ERO1-like_sf"/>
</dbReference>
<comment type="subunit">
    <text evidence="4">May function both as a monomer and a homodimer.</text>
</comment>
<dbReference type="InterPro" id="IPR007266">
    <property type="entry name" value="Ero1"/>
</dbReference>
<dbReference type="PANTHER" id="PTHR12613">
    <property type="entry name" value="ERO1-RELATED"/>
    <property type="match status" value="1"/>
</dbReference>
<reference evidence="17" key="1">
    <citation type="submission" date="2020-06" db="EMBL/GenBank/DDBJ databases">
        <authorList>
            <consortium name="Plant Systems Biology data submission"/>
        </authorList>
    </citation>
    <scope>NUCLEOTIDE SEQUENCE</scope>
    <source>
        <strain evidence="17">D6</strain>
    </source>
</reference>
<dbReference type="Pfam" id="PF04137">
    <property type="entry name" value="ERO1"/>
    <property type="match status" value="1"/>
</dbReference>
<accession>A0A9N8EDQ5</accession>
<evidence type="ECO:0000256" key="5">
    <source>
        <dbReference type="ARBA" id="ARBA00022448"/>
    </source>
</evidence>
<organism evidence="17 18">
    <name type="scientific">Seminavis robusta</name>
    <dbReference type="NCBI Taxonomy" id="568900"/>
    <lineage>
        <taxon>Eukaryota</taxon>
        <taxon>Sar</taxon>
        <taxon>Stramenopiles</taxon>
        <taxon>Ochrophyta</taxon>
        <taxon>Bacillariophyta</taxon>
        <taxon>Bacillariophyceae</taxon>
        <taxon>Bacillariophycidae</taxon>
        <taxon>Naviculales</taxon>
        <taxon>Naviculaceae</taxon>
        <taxon>Seminavis</taxon>
    </lineage>
</organism>
<evidence type="ECO:0000256" key="7">
    <source>
        <dbReference type="ARBA" id="ARBA00022729"/>
    </source>
</evidence>
<feature type="chain" id="PRO_5040492666" evidence="16">
    <location>
        <begin position="20"/>
        <end position="381"/>
    </location>
</feature>
<comment type="subcellular location">
    <subcellularLocation>
        <location evidence="2">Endoplasmic reticulum membrane</location>
        <topology evidence="2">Peripheral membrane protein</topology>
        <orientation evidence="2">Lumenal side</orientation>
    </subcellularLocation>
</comment>
<gene>
    <name evidence="17" type="ORF">SEMRO_1026_G232930.1</name>
</gene>
<keyword evidence="5" id="KW-0813">Transport</keyword>
<evidence type="ECO:0000256" key="12">
    <source>
        <dbReference type="ARBA" id="ARBA00023136"/>
    </source>
</evidence>
<evidence type="ECO:0000256" key="1">
    <source>
        <dbReference type="ARBA" id="ARBA00001974"/>
    </source>
</evidence>
<name>A0A9N8EDQ5_9STRA</name>
<keyword evidence="10" id="KW-0249">Electron transport</keyword>
<comment type="cofactor">
    <cofactor evidence="1">
        <name>FAD</name>
        <dbReference type="ChEBI" id="CHEBI:57692"/>
    </cofactor>
</comment>
<dbReference type="PANTHER" id="PTHR12613:SF0">
    <property type="entry name" value="ERO1-LIKE PROTEIN"/>
    <property type="match status" value="1"/>
</dbReference>
<evidence type="ECO:0000313" key="18">
    <source>
        <dbReference type="Proteomes" id="UP001153069"/>
    </source>
</evidence>
<evidence type="ECO:0000256" key="6">
    <source>
        <dbReference type="ARBA" id="ARBA00022630"/>
    </source>
</evidence>
<dbReference type="GO" id="GO:0015035">
    <property type="term" value="F:protein-disulfide reductase activity"/>
    <property type="evidence" value="ECO:0007669"/>
    <property type="project" value="InterPro"/>
</dbReference>
<keyword evidence="13" id="KW-1015">Disulfide bond</keyword>
<evidence type="ECO:0000256" key="11">
    <source>
        <dbReference type="ARBA" id="ARBA00023002"/>
    </source>
</evidence>
<keyword evidence="11" id="KW-0560">Oxidoreductase</keyword>
<evidence type="ECO:0000256" key="8">
    <source>
        <dbReference type="ARBA" id="ARBA00022824"/>
    </source>
</evidence>
<evidence type="ECO:0000256" key="9">
    <source>
        <dbReference type="ARBA" id="ARBA00022827"/>
    </source>
</evidence>
<comment type="caution">
    <text evidence="17">The sequence shown here is derived from an EMBL/GenBank/DDBJ whole genome shotgun (WGS) entry which is preliminary data.</text>
</comment>
<dbReference type="GO" id="GO:0071949">
    <property type="term" value="F:FAD binding"/>
    <property type="evidence" value="ECO:0007669"/>
    <property type="project" value="InterPro"/>
</dbReference>